<gene>
    <name evidence="4" type="ORF">THRCLA_08299</name>
</gene>
<keyword evidence="2" id="KW-0472">Membrane</keyword>
<comment type="caution">
    <text evidence="4">The sequence shown here is derived from an EMBL/GenBank/DDBJ whole genome shotgun (WGS) entry which is preliminary data.</text>
</comment>
<dbReference type="EMBL" id="JNBS01002219">
    <property type="protein sequence ID" value="OQR93943.1"/>
    <property type="molecule type" value="Genomic_DNA"/>
</dbReference>
<keyword evidence="5" id="KW-1185">Reference proteome</keyword>
<proteinExistence type="predicted"/>
<dbReference type="SUPFAM" id="SSF56112">
    <property type="entry name" value="Protein kinase-like (PK-like)"/>
    <property type="match status" value="1"/>
</dbReference>
<dbReference type="GO" id="GO:0005524">
    <property type="term" value="F:ATP binding"/>
    <property type="evidence" value="ECO:0007669"/>
    <property type="project" value="InterPro"/>
</dbReference>
<keyword evidence="2" id="KW-1133">Transmembrane helix</keyword>
<dbReference type="STRING" id="74557.A0A1V9Z7H0"/>
<dbReference type="PROSITE" id="PS00108">
    <property type="entry name" value="PROTEIN_KINASE_ST"/>
    <property type="match status" value="1"/>
</dbReference>
<organism evidence="4 5">
    <name type="scientific">Thraustotheca clavata</name>
    <dbReference type="NCBI Taxonomy" id="74557"/>
    <lineage>
        <taxon>Eukaryota</taxon>
        <taxon>Sar</taxon>
        <taxon>Stramenopiles</taxon>
        <taxon>Oomycota</taxon>
        <taxon>Saprolegniomycetes</taxon>
        <taxon>Saprolegniales</taxon>
        <taxon>Achlyaceae</taxon>
        <taxon>Thraustotheca</taxon>
    </lineage>
</organism>
<evidence type="ECO:0000313" key="4">
    <source>
        <dbReference type="EMBL" id="OQR93943.1"/>
    </source>
</evidence>
<feature type="transmembrane region" description="Helical" evidence="2">
    <location>
        <begin position="261"/>
        <end position="282"/>
    </location>
</feature>
<name>A0A1V9Z7H0_9STRA</name>
<evidence type="ECO:0000256" key="2">
    <source>
        <dbReference type="SAM" id="Phobius"/>
    </source>
</evidence>
<dbReference type="PANTHER" id="PTHR44329:SF214">
    <property type="entry name" value="PROTEIN KINASE DOMAIN-CONTAINING PROTEIN"/>
    <property type="match status" value="1"/>
</dbReference>
<dbReference type="AlphaFoldDB" id="A0A1V9Z7H0"/>
<accession>A0A1V9Z7H0</accession>
<dbReference type="InterPro" id="IPR051681">
    <property type="entry name" value="Ser/Thr_Kinases-Pseudokinases"/>
</dbReference>
<dbReference type="InterPro" id="IPR008271">
    <property type="entry name" value="Ser/Thr_kinase_AS"/>
</dbReference>
<feature type="compositionally biased region" description="Polar residues" evidence="1">
    <location>
        <begin position="292"/>
        <end position="318"/>
    </location>
</feature>
<dbReference type="Gene3D" id="3.30.200.20">
    <property type="entry name" value="Phosphorylase Kinase, domain 1"/>
    <property type="match status" value="1"/>
</dbReference>
<feature type="domain" description="Protein kinase" evidence="3">
    <location>
        <begin position="342"/>
        <end position="609"/>
    </location>
</feature>
<dbReference type="GO" id="GO:0004674">
    <property type="term" value="F:protein serine/threonine kinase activity"/>
    <property type="evidence" value="ECO:0007669"/>
    <property type="project" value="TreeGrafter"/>
</dbReference>
<dbReference type="OrthoDB" id="346907at2759"/>
<reference evidence="4 5" key="1">
    <citation type="journal article" date="2014" name="Genome Biol. Evol.">
        <title>The secreted proteins of Achlya hypogyna and Thraustotheca clavata identify the ancestral oomycete secretome and reveal gene acquisitions by horizontal gene transfer.</title>
        <authorList>
            <person name="Misner I."/>
            <person name="Blouin N."/>
            <person name="Leonard G."/>
            <person name="Richards T.A."/>
            <person name="Lane C.E."/>
        </authorList>
    </citation>
    <scope>NUCLEOTIDE SEQUENCE [LARGE SCALE GENOMIC DNA]</scope>
    <source>
        <strain evidence="4 5">ATCC 34112</strain>
    </source>
</reference>
<dbReference type="SMART" id="SM00220">
    <property type="entry name" value="S_TKc"/>
    <property type="match status" value="1"/>
</dbReference>
<sequence length="616" mass="69082">MNTTSFPNANAIGDLTGYRYNTIRIVANSSKFDMSTMVLPSALEEFAIDSVKNFNFQTLPKDKIKGLRTLSNLTSINFEYIPESVLLFNRLIVQSDLTGNINLQHLVGLDFTQLDYLSLCDNINLRTIDYVSFGKLNHLYFAKLELFLCCISCCKLCQITNFTVTQESYDNLNYHITGSSCASDTNLGCAVVDSGTSFVNKTACTSINGKVQNLWNSSLWQACVVEGKNPTPVPTTVPLATTFLPTITSPTTNEQSHSSSIIIGVVVGVVAALTGLGLFFWCRRRKGNQNSSYALNQTPRQTNQTTAANTLPGTAPSNESDRENPGYDLTPLRPLRLELLDLVAIERLSSGAYGEVWRGTYGRKNVAIKRIKDKSIRHAKKFADEIILLSRIDCPYIVQLVGASWERPLNLECVVEFMDMGDLYNYLAKTTPHTFTWKQKLKSIESVVFGLIYLHTLELPIIHRDLKSRNILLDSTKGTKLTDFGESREVEDDNDTLTNNIGTFKWMAPEVMMQTSYSTAADVYSLGVVLTEYSTHHSPYSNMINPNTKKPYTQQHLTAMVLKGEIRPTIDKTHTPVQLQELATRCLSYDPNDRPSTLQIQQIIREVMLQNDKSEW</sequence>
<dbReference type="Pfam" id="PF00069">
    <property type="entry name" value="Pkinase"/>
    <property type="match status" value="1"/>
</dbReference>
<dbReference type="Proteomes" id="UP000243217">
    <property type="component" value="Unassembled WGS sequence"/>
</dbReference>
<evidence type="ECO:0000313" key="5">
    <source>
        <dbReference type="Proteomes" id="UP000243217"/>
    </source>
</evidence>
<evidence type="ECO:0000259" key="3">
    <source>
        <dbReference type="PROSITE" id="PS50011"/>
    </source>
</evidence>
<keyword evidence="2" id="KW-0812">Transmembrane</keyword>
<keyword evidence="4" id="KW-0418">Kinase</keyword>
<dbReference type="Gene3D" id="1.10.510.10">
    <property type="entry name" value="Transferase(Phosphotransferase) domain 1"/>
    <property type="match status" value="1"/>
</dbReference>
<evidence type="ECO:0000256" key="1">
    <source>
        <dbReference type="SAM" id="MobiDB-lite"/>
    </source>
</evidence>
<dbReference type="InterPro" id="IPR000719">
    <property type="entry name" value="Prot_kinase_dom"/>
</dbReference>
<feature type="region of interest" description="Disordered" evidence="1">
    <location>
        <begin position="292"/>
        <end position="327"/>
    </location>
</feature>
<keyword evidence="4" id="KW-0808">Transferase</keyword>
<protein>
    <submittedName>
        <fullName evidence="4">Kinase</fullName>
    </submittedName>
</protein>
<dbReference type="PROSITE" id="PS50011">
    <property type="entry name" value="PROTEIN_KINASE_DOM"/>
    <property type="match status" value="1"/>
</dbReference>
<dbReference type="PANTHER" id="PTHR44329">
    <property type="entry name" value="SERINE/THREONINE-PROTEIN KINASE TNNI3K-RELATED"/>
    <property type="match status" value="1"/>
</dbReference>
<dbReference type="InterPro" id="IPR011009">
    <property type="entry name" value="Kinase-like_dom_sf"/>
</dbReference>